<accession>A0A2N6SNC3</accession>
<evidence type="ECO:0000259" key="9">
    <source>
        <dbReference type="Pfam" id="PF01425"/>
    </source>
</evidence>
<evidence type="ECO:0000256" key="8">
    <source>
        <dbReference type="HAMAP-Rule" id="MF_00120"/>
    </source>
</evidence>
<dbReference type="NCBIfam" id="TIGR00132">
    <property type="entry name" value="gatA"/>
    <property type="match status" value="1"/>
</dbReference>
<keyword evidence="2 8" id="KW-0436">Ligase</keyword>
<dbReference type="OrthoDB" id="9811471at2"/>
<dbReference type="InterPro" id="IPR000120">
    <property type="entry name" value="Amidase"/>
</dbReference>
<reference evidence="10 11" key="1">
    <citation type="submission" date="2017-09" db="EMBL/GenBank/DDBJ databases">
        <title>Bacterial strain isolated from the female urinary microbiota.</title>
        <authorList>
            <person name="Thomas-White K."/>
            <person name="Kumar N."/>
            <person name="Forster S."/>
            <person name="Putonti C."/>
            <person name="Lawley T."/>
            <person name="Wolfe A.J."/>
        </authorList>
    </citation>
    <scope>NUCLEOTIDE SEQUENCE [LARGE SCALE GENOMIC DNA]</scope>
    <source>
        <strain evidence="10 11">UMB0852</strain>
    </source>
</reference>
<comment type="similarity">
    <text evidence="1 8">Belongs to the amidase family. GatA subfamily.</text>
</comment>
<dbReference type="InterPro" id="IPR004412">
    <property type="entry name" value="GatA"/>
</dbReference>
<keyword evidence="11" id="KW-1185">Reference proteome</keyword>
<dbReference type="Proteomes" id="UP000235682">
    <property type="component" value="Unassembled WGS sequence"/>
</dbReference>
<comment type="catalytic activity">
    <reaction evidence="7 8">
        <text>L-glutamyl-tRNA(Gln) + L-glutamine + ATP + H2O = L-glutaminyl-tRNA(Gln) + L-glutamate + ADP + phosphate + H(+)</text>
        <dbReference type="Rhea" id="RHEA:17521"/>
        <dbReference type="Rhea" id="RHEA-COMP:9681"/>
        <dbReference type="Rhea" id="RHEA-COMP:9684"/>
        <dbReference type="ChEBI" id="CHEBI:15377"/>
        <dbReference type="ChEBI" id="CHEBI:15378"/>
        <dbReference type="ChEBI" id="CHEBI:29985"/>
        <dbReference type="ChEBI" id="CHEBI:30616"/>
        <dbReference type="ChEBI" id="CHEBI:43474"/>
        <dbReference type="ChEBI" id="CHEBI:58359"/>
        <dbReference type="ChEBI" id="CHEBI:78520"/>
        <dbReference type="ChEBI" id="CHEBI:78521"/>
        <dbReference type="ChEBI" id="CHEBI:456216"/>
        <dbReference type="EC" id="6.3.5.7"/>
    </reaction>
</comment>
<dbReference type="PANTHER" id="PTHR11895">
    <property type="entry name" value="TRANSAMIDASE"/>
    <property type="match status" value="1"/>
</dbReference>
<comment type="subunit">
    <text evidence="8">Heterotrimer of A, B and C subunits.</text>
</comment>
<dbReference type="InterPro" id="IPR036928">
    <property type="entry name" value="AS_sf"/>
</dbReference>
<name>A0A2N6SNC3_9LACT</name>
<dbReference type="GO" id="GO:0006412">
    <property type="term" value="P:translation"/>
    <property type="evidence" value="ECO:0007669"/>
    <property type="project" value="UniProtKB-UniRule"/>
</dbReference>
<evidence type="ECO:0000256" key="4">
    <source>
        <dbReference type="ARBA" id="ARBA00022840"/>
    </source>
</evidence>
<evidence type="ECO:0000313" key="10">
    <source>
        <dbReference type="EMBL" id="PMC58588.1"/>
    </source>
</evidence>
<proteinExistence type="inferred from homology"/>
<comment type="caution">
    <text evidence="10">The sequence shown here is derived from an EMBL/GenBank/DDBJ whole genome shotgun (WGS) entry which is preliminary data.</text>
</comment>
<evidence type="ECO:0000256" key="5">
    <source>
        <dbReference type="ARBA" id="ARBA00022917"/>
    </source>
</evidence>
<comment type="function">
    <text evidence="6 8">Allows the formation of correctly charged Gln-tRNA(Gln) through the transamidation of misacylated Glu-tRNA(Gln) in organisms which lack glutaminyl-tRNA synthetase. The reaction takes place in the presence of glutamine and ATP through an activated gamma-phospho-Glu-tRNA(Gln).</text>
</comment>
<feature type="domain" description="Amidase" evidence="9">
    <location>
        <begin position="23"/>
        <end position="463"/>
    </location>
</feature>
<dbReference type="RefSeq" id="WP_102227639.1">
    <property type="nucleotide sequence ID" value="NZ_PNFY01000011.1"/>
</dbReference>
<dbReference type="PANTHER" id="PTHR11895:SF7">
    <property type="entry name" value="GLUTAMYL-TRNA(GLN) AMIDOTRANSFERASE SUBUNIT A, MITOCHONDRIAL"/>
    <property type="match status" value="1"/>
</dbReference>
<evidence type="ECO:0000313" key="11">
    <source>
        <dbReference type="Proteomes" id="UP000235682"/>
    </source>
</evidence>
<sequence>MSYPQTMKELKQGLQEGKFTSVELVEHYYNQIEEHNEALGAFLWLDKEYALEQAKQADERGYKGDAPLLNGIPVAVKDNILTKAFKTTAASKMLEDFVATFDATVVRQLQEAGAVIMGKTNMDEFAMGPSNETSYFYPAHNPWDTTRTPGGSSGGSATAVAARLVPAALGTDTGGSIRQPAAYTNLVGLKPTYGLVSRWGGISFASSFDQIGPMTLTVEDNALLLEAIASYDEKDSTSLQDVQYDFSSKIGESVKGLKIALPKEFMSDDVSEDIRQAVKEAADFYREQGATVEEVSIPLAVHIARLYEILAYGEASTSLQRYDGLRYGYRAEDAQNLEEVYVKSRTQGFGEEVKTRMMLGTASIVQRNKESFYHKAAKVRTLLVNSVMELLEDYDLILAPSTAVTAPKLGETMEDAQADMSDNVAVIANLVGIPALSFPAGVDKAGMPIGIQLMAKPLNEKTIYQAAHAYETNHDFTSQAPSL</sequence>
<evidence type="ECO:0000256" key="7">
    <source>
        <dbReference type="ARBA" id="ARBA00047407"/>
    </source>
</evidence>
<organism evidence="10 11">
    <name type="scientific">Dolosicoccus paucivorans</name>
    <dbReference type="NCBI Taxonomy" id="84521"/>
    <lineage>
        <taxon>Bacteria</taxon>
        <taxon>Bacillati</taxon>
        <taxon>Bacillota</taxon>
        <taxon>Bacilli</taxon>
        <taxon>Lactobacillales</taxon>
        <taxon>Aerococcaceae</taxon>
        <taxon>Dolosicoccus</taxon>
    </lineage>
</organism>
<dbReference type="Gene3D" id="3.90.1300.10">
    <property type="entry name" value="Amidase signature (AS) domain"/>
    <property type="match status" value="1"/>
</dbReference>
<dbReference type="HAMAP" id="MF_00120">
    <property type="entry name" value="GatA"/>
    <property type="match status" value="1"/>
</dbReference>
<dbReference type="GO" id="GO:0016740">
    <property type="term" value="F:transferase activity"/>
    <property type="evidence" value="ECO:0007669"/>
    <property type="project" value="UniProtKB-KW"/>
</dbReference>
<dbReference type="AlphaFoldDB" id="A0A2N6SNC3"/>
<dbReference type="PROSITE" id="PS00571">
    <property type="entry name" value="AMIDASES"/>
    <property type="match status" value="1"/>
</dbReference>
<dbReference type="EMBL" id="PNHE01000010">
    <property type="protein sequence ID" value="PMC58588.1"/>
    <property type="molecule type" value="Genomic_DNA"/>
</dbReference>
<keyword evidence="5 8" id="KW-0648">Protein biosynthesis</keyword>
<keyword evidence="4 8" id="KW-0067">ATP-binding</keyword>
<protein>
    <recommendedName>
        <fullName evidence="8">Glutamyl-tRNA(Gln) amidotransferase subunit A</fullName>
        <shortName evidence="8">Glu-ADT subunit A</shortName>
        <ecNumber evidence="8">6.3.5.7</ecNumber>
    </recommendedName>
</protein>
<dbReference type="EC" id="6.3.5.7" evidence="8"/>
<dbReference type="InterPro" id="IPR023631">
    <property type="entry name" value="Amidase_dom"/>
</dbReference>
<evidence type="ECO:0000256" key="1">
    <source>
        <dbReference type="ARBA" id="ARBA00008069"/>
    </source>
</evidence>
<feature type="active site" description="Charge relay system" evidence="8">
    <location>
        <position position="152"/>
    </location>
</feature>
<evidence type="ECO:0000256" key="6">
    <source>
        <dbReference type="ARBA" id="ARBA00025295"/>
    </source>
</evidence>
<dbReference type="GO" id="GO:0050567">
    <property type="term" value="F:glutaminyl-tRNA synthase (glutamine-hydrolyzing) activity"/>
    <property type="evidence" value="ECO:0007669"/>
    <property type="project" value="UniProtKB-UniRule"/>
</dbReference>
<gene>
    <name evidence="8 10" type="primary">gatA</name>
    <name evidence="10" type="ORF">CJ205_03555</name>
</gene>
<keyword evidence="10" id="KW-0808">Transferase</keyword>
<evidence type="ECO:0000256" key="2">
    <source>
        <dbReference type="ARBA" id="ARBA00022598"/>
    </source>
</evidence>
<evidence type="ECO:0000256" key="3">
    <source>
        <dbReference type="ARBA" id="ARBA00022741"/>
    </source>
</evidence>
<dbReference type="Pfam" id="PF01425">
    <property type="entry name" value="Amidase"/>
    <property type="match status" value="1"/>
</dbReference>
<dbReference type="STRING" id="84521.SAMN04487994_102417"/>
<dbReference type="GO" id="GO:0005524">
    <property type="term" value="F:ATP binding"/>
    <property type="evidence" value="ECO:0007669"/>
    <property type="project" value="UniProtKB-KW"/>
</dbReference>
<dbReference type="GO" id="GO:0030956">
    <property type="term" value="C:glutamyl-tRNA(Gln) amidotransferase complex"/>
    <property type="evidence" value="ECO:0007669"/>
    <property type="project" value="InterPro"/>
</dbReference>
<feature type="active site" description="Acyl-ester intermediate" evidence="8">
    <location>
        <position position="176"/>
    </location>
</feature>
<dbReference type="InterPro" id="IPR020556">
    <property type="entry name" value="Amidase_CS"/>
</dbReference>
<keyword evidence="3 8" id="KW-0547">Nucleotide-binding</keyword>
<dbReference type="SUPFAM" id="SSF75304">
    <property type="entry name" value="Amidase signature (AS) enzymes"/>
    <property type="match status" value="1"/>
</dbReference>
<feature type="active site" description="Charge relay system" evidence="8">
    <location>
        <position position="77"/>
    </location>
</feature>